<keyword evidence="1" id="KW-0812">Transmembrane</keyword>
<keyword evidence="3" id="KW-1185">Reference proteome</keyword>
<accession>A0A4C1YJM6</accession>
<gene>
    <name evidence="2" type="ORF">EVAR_74445_1</name>
</gene>
<evidence type="ECO:0000256" key="1">
    <source>
        <dbReference type="SAM" id="Phobius"/>
    </source>
</evidence>
<keyword evidence="1" id="KW-1133">Transmembrane helix</keyword>
<comment type="caution">
    <text evidence="2">The sequence shown here is derived from an EMBL/GenBank/DDBJ whole genome shotgun (WGS) entry which is preliminary data.</text>
</comment>
<dbReference type="Proteomes" id="UP000299102">
    <property type="component" value="Unassembled WGS sequence"/>
</dbReference>
<evidence type="ECO:0000313" key="3">
    <source>
        <dbReference type="Proteomes" id="UP000299102"/>
    </source>
</evidence>
<proteinExistence type="predicted"/>
<name>A0A4C1YJM6_EUMVA</name>
<keyword evidence="1" id="KW-0472">Membrane</keyword>
<evidence type="ECO:0000313" key="2">
    <source>
        <dbReference type="EMBL" id="GBP76396.1"/>
    </source>
</evidence>
<feature type="transmembrane region" description="Helical" evidence="1">
    <location>
        <begin position="92"/>
        <end position="119"/>
    </location>
</feature>
<dbReference type="EMBL" id="BGZK01001290">
    <property type="protein sequence ID" value="GBP76396.1"/>
    <property type="molecule type" value="Genomic_DNA"/>
</dbReference>
<protein>
    <submittedName>
        <fullName evidence="2">Uncharacterized protein</fullName>
    </submittedName>
</protein>
<sequence>MSSRRSVCPSIDKSVSVQSHGFGFEHLFGDNFATSVQKAESTALPDHIKILSSTVLFMAGEGEELPYDGRYNTSFIFCIFERQTVLRFTREYVVTVVHALSCVAIPVYQCVVSVLGFWVSFDHHSHDWEAFKVRLTQFCVANGVTDENDKISGVGALLITALTEDTMRGVKSGST</sequence>
<reference evidence="2 3" key="1">
    <citation type="journal article" date="2019" name="Commun. Biol.">
        <title>The bagworm genome reveals a unique fibroin gene that provides high tensile strength.</title>
        <authorList>
            <person name="Kono N."/>
            <person name="Nakamura H."/>
            <person name="Ohtoshi R."/>
            <person name="Tomita M."/>
            <person name="Numata K."/>
            <person name="Arakawa K."/>
        </authorList>
    </citation>
    <scope>NUCLEOTIDE SEQUENCE [LARGE SCALE GENOMIC DNA]</scope>
</reference>
<organism evidence="2 3">
    <name type="scientific">Eumeta variegata</name>
    <name type="common">Bagworm moth</name>
    <name type="synonym">Eumeta japonica</name>
    <dbReference type="NCBI Taxonomy" id="151549"/>
    <lineage>
        <taxon>Eukaryota</taxon>
        <taxon>Metazoa</taxon>
        <taxon>Ecdysozoa</taxon>
        <taxon>Arthropoda</taxon>
        <taxon>Hexapoda</taxon>
        <taxon>Insecta</taxon>
        <taxon>Pterygota</taxon>
        <taxon>Neoptera</taxon>
        <taxon>Endopterygota</taxon>
        <taxon>Lepidoptera</taxon>
        <taxon>Glossata</taxon>
        <taxon>Ditrysia</taxon>
        <taxon>Tineoidea</taxon>
        <taxon>Psychidae</taxon>
        <taxon>Oiketicinae</taxon>
        <taxon>Eumeta</taxon>
    </lineage>
</organism>
<dbReference type="OrthoDB" id="6772952at2759"/>
<dbReference type="AlphaFoldDB" id="A0A4C1YJM6"/>